<feature type="region of interest" description="Disordered" evidence="1">
    <location>
        <begin position="426"/>
        <end position="445"/>
    </location>
</feature>
<feature type="domain" description="GH16" evidence="3">
    <location>
        <begin position="24"/>
        <end position="274"/>
    </location>
</feature>
<dbReference type="EMBL" id="JAVLET010000010">
    <property type="protein sequence ID" value="KAL0467077.1"/>
    <property type="molecule type" value="Genomic_DNA"/>
</dbReference>
<dbReference type="CDD" id="cd02181">
    <property type="entry name" value="GH16_fungal_Lam16A_glucanase"/>
    <property type="match status" value="1"/>
</dbReference>
<keyword evidence="2" id="KW-0732">Signal</keyword>
<feature type="compositionally biased region" description="Gly residues" evidence="1">
    <location>
        <begin position="556"/>
        <end position="574"/>
    </location>
</feature>
<feature type="compositionally biased region" description="Acidic residues" evidence="1">
    <location>
        <begin position="434"/>
        <end position="445"/>
    </location>
</feature>
<proteinExistence type="predicted"/>
<evidence type="ECO:0000256" key="2">
    <source>
        <dbReference type="SAM" id="SignalP"/>
    </source>
</evidence>
<feature type="region of interest" description="Disordered" evidence="1">
    <location>
        <begin position="549"/>
        <end position="614"/>
    </location>
</feature>
<dbReference type="InterPro" id="IPR050546">
    <property type="entry name" value="Glycosyl_Hydrlase_16"/>
</dbReference>
<feature type="compositionally biased region" description="Low complexity" evidence="1">
    <location>
        <begin position="589"/>
        <end position="602"/>
    </location>
</feature>
<evidence type="ECO:0000313" key="4">
    <source>
        <dbReference type="EMBL" id="KAL0467077.1"/>
    </source>
</evidence>
<name>A0ABR3D2Z0_NEUIN</name>
<dbReference type="Pfam" id="PF26113">
    <property type="entry name" value="GH16_XgeA"/>
    <property type="match status" value="1"/>
</dbReference>
<dbReference type="PANTHER" id="PTHR10963">
    <property type="entry name" value="GLYCOSYL HYDROLASE-RELATED"/>
    <property type="match status" value="1"/>
</dbReference>
<accession>A0ABR3D2Z0</accession>
<organism evidence="4 5">
    <name type="scientific">Neurospora intermedia</name>
    <dbReference type="NCBI Taxonomy" id="5142"/>
    <lineage>
        <taxon>Eukaryota</taxon>
        <taxon>Fungi</taxon>
        <taxon>Dikarya</taxon>
        <taxon>Ascomycota</taxon>
        <taxon>Pezizomycotina</taxon>
        <taxon>Sordariomycetes</taxon>
        <taxon>Sordariomycetidae</taxon>
        <taxon>Sordariales</taxon>
        <taxon>Sordariaceae</taxon>
        <taxon>Neurospora</taxon>
    </lineage>
</organism>
<dbReference type="SUPFAM" id="SSF49899">
    <property type="entry name" value="Concanavalin A-like lectins/glucanases"/>
    <property type="match status" value="1"/>
</dbReference>
<protein>
    <submittedName>
        <fullName evidence="4">Mixed-linked glucanase</fullName>
    </submittedName>
</protein>
<evidence type="ECO:0000256" key="1">
    <source>
        <dbReference type="SAM" id="MobiDB-lite"/>
    </source>
</evidence>
<evidence type="ECO:0000259" key="3">
    <source>
        <dbReference type="PROSITE" id="PS51762"/>
    </source>
</evidence>
<dbReference type="InterPro" id="IPR013320">
    <property type="entry name" value="ConA-like_dom_sf"/>
</dbReference>
<dbReference type="PROSITE" id="PS51762">
    <property type="entry name" value="GH16_2"/>
    <property type="match status" value="1"/>
</dbReference>
<feature type="signal peptide" evidence="2">
    <location>
        <begin position="1"/>
        <end position="21"/>
    </location>
</feature>
<dbReference type="PANTHER" id="PTHR10963:SF24">
    <property type="entry name" value="GLYCOSIDASE C21B10.07-RELATED"/>
    <property type="match status" value="1"/>
</dbReference>
<comment type="caution">
    <text evidence="4">The sequence shown here is derived from an EMBL/GenBank/DDBJ whole genome shotgun (WGS) entry which is preliminary data.</text>
</comment>
<reference evidence="4 5" key="1">
    <citation type="submission" date="2023-09" db="EMBL/GenBank/DDBJ databases">
        <title>Multi-omics analysis of a traditional fermented food reveals byproduct-associated fungal strains for waste-to-food upcycling.</title>
        <authorList>
            <consortium name="Lawrence Berkeley National Laboratory"/>
            <person name="Rekdal V.M."/>
            <person name="Villalobos-Escobedo J.M."/>
            <person name="Rodriguez-Valeron N."/>
            <person name="Garcia M.O."/>
            <person name="Vasquez D.P."/>
            <person name="Damayanti I."/>
            <person name="Sorensen P.M."/>
            <person name="Baidoo E.E."/>
            <person name="De Carvalho A.C."/>
            <person name="Riley R."/>
            <person name="Lipzen A."/>
            <person name="He G."/>
            <person name="Yan M."/>
            <person name="Haridas S."/>
            <person name="Daum C."/>
            <person name="Yoshinaga Y."/>
            <person name="Ng V."/>
            <person name="Grigoriev I.V."/>
            <person name="Munk R."/>
            <person name="Nuraida L."/>
            <person name="Wijaya C.H."/>
            <person name="Morales P.-C."/>
            <person name="Keasling J.D."/>
        </authorList>
    </citation>
    <scope>NUCLEOTIDE SEQUENCE [LARGE SCALE GENOMIC DNA]</scope>
    <source>
        <strain evidence="4 5">FGSC 2613</strain>
    </source>
</reference>
<gene>
    <name evidence="4" type="ORF">QR685DRAFT_565312</name>
</gene>
<sequence length="687" mass="70177">MAPSMFKLGAVALAYTFGVSALSSPASGKTYQLSESYNSANFADKFNFFEGGHDEKTKDPNSGFVKYLGKDAAVSSGLFKTEGDDVRIGVDSTSSGVAGRKSVRLESTATYNNGLFIAKFSHFPKPVCGAWPAFWMVGDNWPEDGEVDIYEMWSLSDRNMITYHTGKPDKVGECLLAPDTHTEITQTSNCDNSALGQWVNQGCGVMESTGQWGNPEGGVYAFEWTNEHLSVWSWATEPADIENGTPDPATWGKPHMSVTSSTCDVERGFKDLRFILNINFCGDAAGPQFGNDARCAAKAKSCDAYVSNNPQDFEDVYWKIKYIDVYQLQQALPSTTSSAISSTTTSSAIGSTVTSSFVSVVSSSTASSSDVVSSSSAVVSASASAVRGPEVVVSGTKIFSNIASTSVVASGSDVVSITATSAAALPTGTNGIPDCDDEDEGEGEGDDYSGIFVPGGSATETGKSPMITSVPSGGPSAGFHHGNSSSGVGGLFPNSTITAPQQWTTSTVYATSYYTITSCAATVTNCPARVVTSVIAISTTVCPVTQHPAPTNAPSGGNGVPVVSGGGSNNGNGGVPPEATGTGSGSGSGSASASVPPVATGPLPTVTLPGNNNGALDSTFSAPLMSNTGIPSDSSSSSPYSLSIAQPPLATATGDAPVMTAGAGKNKNALSVGLAMVAGVVTALFAL</sequence>
<dbReference type="Gene3D" id="2.60.120.200">
    <property type="match status" value="1"/>
</dbReference>
<dbReference type="Proteomes" id="UP001451303">
    <property type="component" value="Unassembled WGS sequence"/>
</dbReference>
<evidence type="ECO:0000313" key="5">
    <source>
        <dbReference type="Proteomes" id="UP001451303"/>
    </source>
</evidence>
<keyword evidence="5" id="KW-1185">Reference proteome</keyword>
<feature type="chain" id="PRO_5047364661" evidence="2">
    <location>
        <begin position="22"/>
        <end position="687"/>
    </location>
</feature>
<dbReference type="InterPro" id="IPR000757">
    <property type="entry name" value="Beta-glucanase-like"/>
</dbReference>